<dbReference type="Gene3D" id="1.20.1070.10">
    <property type="entry name" value="Rhodopsin 7-helix transmembrane proteins"/>
    <property type="match status" value="1"/>
</dbReference>
<dbReference type="InterPro" id="IPR017452">
    <property type="entry name" value="GPCR_Rhodpsn_7TM"/>
</dbReference>
<accession>A0ABM0H190</accession>
<keyword evidence="6 8" id="KW-0675">Receptor</keyword>
<evidence type="ECO:0000313" key="11">
    <source>
        <dbReference type="Proteomes" id="UP000694865"/>
    </source>
</evidence>
<evidence type="ECO:0000256" key="1">
    <source>
        <dbReference type="ARBA" id="ARBA00004141"/>
    </source>
</evidence>
<evidence type="ECO:0000256" key="4">
    <source>
        <dbReference type="ARBA" id="ARBA00023040"/>
    </source>
</evidence>
<keyword evidence="2 8" id="KW-0812">Transmembrane</keyword>
<name>A0ABM0H190_SACKO</name>
<feature type="domain" description="G-protein coupled receptors family 1 profile" evidence="10">
    <location>
        <begin position="48"/>
        <end position="139"/>
    </location>
</feature>
<dbReference type="PRINTS" id="PR00237">
    <property type="entry name" value="GPCRRHODOPSN"/>
</dbReference>
<dbReference type="Proteomes" id="UP000694865">
    <property type="component" value="Unplaced"/>
</dbReference>
<gene>
    <name evidence="12" type="primary">LOC100376299</name>
</gene>
<proteinExistence type="inferred from homology"/>
<evidence type="ECO:0000256" key="3">
    <source>
        <dbReference type="ARBA" id="ARBA00022989"/>
    </source>
</evidence>
<evidence type="ECO:0000256" key="9">
    <source>
        <dbReference type="SAM" id="Phobius"/>
    </source>
</evidence>
<evidence type="ECO:0000256" key="7">
    <source>
        <dbReference type="ARBA" id="ARBA00023224"/>
    </source>
</evidence>
<dbReference type="PROSITE" id="PS50262">
    <property type="entry name" value="G_PROTEIN_RECEP_F1_2"/>
    <property type="match status" value="1"/>
</dbReference>
<dbReference type="InterPro" id="IPR000276">
    <property type="entry name" value="GPCR_Rhodpsn"/>
</dbReference>
<evidence type="ECO:0000256" key="2">
    <source>
        <dbReference type="ARBA" id="ARBA00022692"/>
    </source>
</evidence>
<evidence type="ECO:0000256" key="5">
    <source>
        <dbReference type="ARBA" id="ARBA00023136"/>
    </source>
</evidence>
<keyword evidence="7 8" id="KW-0807">Transducer</keyword>
<reference evidence="12" key="1">
    <citation type="submission" date="2025-08" db="UniProtKB">
        <authorList>
            <consortium name="RefSeq"/>
        </authorList>
    </citation>
    <scope>IDENTIFICATION</scope>
    <source>
        <tissue evidence="12">Testes</tissue>
    </source>
</reference>
<protein>
    <submittedName>
        <fullName evidence="12">Neuropeptide Y receptor type 1-like</fullName>
    </submittedName>
</protein>
<keyword evidence="11" id="KW-1185">Reference proteome</keyword>
<comment type="subcellular location">
    <subcellularLocation>
        <location evidence="1">Membrane</location>
        <topology evidence="1">Multi-pass membrane protein</topology>
    </subcellularLocation>
</comment>
<sequence>MSEYAEYSDEESFSYDYGALEEKAAKLDTPPPLTVAFGVVFMIMIIVGNIWVIIAVFRQPKLRNSATNLFIVSLSVSDLMIAVFFIPYHVGHFAYRLPISNRAVCKLLGYLHWAAQCGTTFSLICIGVDRYRAIVQPMRPRFTVQHALIGCTIVSKDEQTTLLTITESPEIPPDFVAVGREPKSGNGVDCCEHPISIWNMVPGCQRVQHSLLNAREETILCY</sequence>
<keyword evidence="3 9" id="KW-1133">Transmembrane helix</keyword>
<evidence type="ECO:0000259" key="10">
    <source>
        <dbReference type="PROSITE" id="PS50262"/>
    </source>
</evidence>
<dbReference type="RefSeq" id="XP_002741945.2">
    <property type="nucleotide sequence ID" value="XM_002741899.2"/>
</dbReference>
<keyword evidence="4 8" id="KW-0297">G-protein coupled receptor</keyword>
<dbReference type="SUPFAM" id="SSF81321">
    <property type="entry name" value="Family A G protein-coupled receptor-like"/>
    <property type="match status" value="1"/>
</dbReference>
<evidence type="ECO:0000313" key="12">
    <source>
        <dbReference type="RefSeq" id="XP_002741945.2"/>
    </source>
</evidence>
<feature type="transmembrane region" description="Helical" evidence="9">
    <location>
        <begin position="69"/>
        <end position="90"/>
    </location>
</feature>
<feature type="transmembrane region" description="Helical" evidence="9">
    <location>
        <begin position="35"/>
        <end position="57"/>
    </location>
</feature>
<feature type="transmembrane region" description="Helical" evidence="9">
    <location>
        <begin position="110"/>
        <end position="131"/>
    </location>
</feature>
<dbReference type="CDD" id="cd00637">
    <property type="entry name" value="7tm_classA_rhodopsin-like"/>
    <property type="match status" value="1"/>
</dbReference>
<dbReference type="PROSITE" id="PS00237">
    <property type="entry name" value="G_PROTEIN_RECEP_F1_1"/>
    <property type="match status" value="1"/>
</dbReference>
<organism evidence="11 12">
    <name type="scientific">Saccoglossus kowalevskii</name>
    <name type="common">Acorn worm</name>
    <dbReference type="NCBI Taxonomy" id="10224"/>
    <lineage>
        <taxon>Eukaryota</taxon>
        <taxon>Metazoa</taxon>
        <taxon>Hemichordata</taxon>
        <taxon>Enteropneusta</taxon>
        <taxon>Harrimaniidae</taxon>
        <taxon>Saccoglossus</taxon>
    </lineage>
</organism>
<dbReference type="GeneID" id="100376299"/>
<dbReference type="PANTHER" id="PTHR24238">
    <property type="entry name" value="G-PROTEIN COUPLED RECEPTOR"/>
    <property type="match status" value="1"/>
</dbReference>
<dbReference type="Pfam" id="PF00001">
    <property type="entry name" value="7tm_1"/>
    <property type="match status" value="1"/>
</dbReference>
<evidence type="ECO:0000256" key="8">
    <source>
        <dbReference type="RuleBase" id="RU000688"/>
    </source>
</evidence>
<comment type="similarity">
    <text evidence="8">Belongs to the G-protein coupled receptor 1 family.</text>
</comment>
<keyword evidence="5 9" id="KW-0472">Membrane</keyword>
<evidence type="ECO:0000256" key="6">
    <source>
        <dbReference type="ARBA" id="ARBA00023170"/>
    </source>
</evidence>